<gene>
    <name evidence="9" type="ORF">SAMN04488054_101171</name>
</gene>
<evidence type="ECO:0000256" key="4">
    <source>
        <dbReference type="ARBA" id="ARBA00022519"/>
    </source>
</evidence>
<evidence type="ECO:0000256" key="3">
    <source>
        <dbReference type="ARBA" id="ARBA00022475"/>
    </source>
</evidence>
<dbReference type="PANTHER" id="PTHR32196">
    <property type="entry name" value="ABC TRANSPORTER PERMEASE PROTEIN YPHD-RELATED-RELATED"/>
    <property type="match status" value="1"/>
</dbReference>
<keyword evidence="2" id="KW-0813">Transport</keyword>
<comment type="subcellular location">
    <subcellularLocation>
        <location evidence="1">Cell membrane</location>
        <topology evidence="1">Multi-pass membrane protein</topology>
    </subcellularLocation>
</comment>
<evidence type="ECO:0000256" key="6">
    <source>
        <dbReference type="ARBA" id="ARBA00022989"/>
    </source>
</evidence>
<evidence type="ECO:0000256" key="8">
    <source>
        <dbReference type="SAM" id="Phobius"/>
    </source>
</evidence>
<dbReference type="EMBL" id="FOTY01000001">
    <property type="protein sequence ID" value="SFL48488.1"/>
    <property type="molecule type" value="Genomic_DNA"/>
</dbReference>
<feature type="transmembrane region" description="Helical" evidence="8">
    <location>
        <begin position="267"/>
        <end position="286"/>
    </location>
</feature>
<dbReference type="AlphaFoldDB" id="A0A1I4I227"/>
<dbReference type="GO" id="GO:0022857">
    <property type="term" value="F:transmembrane transporter activity"/>
    <property type="evidence" value="ECO:0007669"/>
    <property type="project" value="InterPro"/>
</dbReference>
<feature type="transmembrane region" description="Helical" evidence="8">
    <location>
        <begin position="39"/>
        <end position="57"/>
    </location>
</feature>
<evidence type="ECO:0000313" key="10">
    <source>
        <dbReference type="Proteomes" id="UP000199668"/>
    </source>
</evidence>
<dbReference type="Pfam" id="PF02653">
    <property type="entry name" value="BPD_transp_2"/>
    <property type="match status" value="1"/>
</dbReference>
<evidence type="ECO:0000256" key="1">
    <source>
        <dbReference type="ARBA" id="ARBA00004651"/>
    </source>
</evidence>
<dbReference type="RefSeq" id="WP_090925143.1">
    <property type="nucleotide sequence ID" value="NZ_FOTY01000001.1"/>
</dbReference>
<dbReference type="OrthoDB" id="9813906at2"/>
<keyword evidence="5 8" id="KW-0812">Transmembrane</keyword>
<evidence type="ECO:0000256" key="7">
    <source>
        <dbReference type="ARBA" id="ARBA00023136"/>
    </source>
</evidence>
<evidence type="ECO:0000313" key="9">
    <source>
        <dbReference type="EMBL" id="SFL48488.1"/>
    </source>
</evidence>
<protein>
    <submittedName>
        <fullName evidence="9">Ribose transport system permease protein</fullName>
    </submittedName>
</protein>
<keyword evidence="4" id="KW-0997">Cell inner membrane</keyword>
<feature type="transmembrane region" description="Helical" evidence="8">
    <location>
        <begin position="87"/>
        <end position="106"/>
    </location>
</feature>
<reference evidence="9 10" key="1">
    <citation type="submission" date="2016-10" db="EMBL/GenBank/DDBJ databases">
        <authorList>
            <person name="de Groot N.N."/>
        </authorList>
    </citation>
    <scope>NUCLEOTIDE SEQUENCE [LARGE SCALE GENOMIC DNA]</scope>
    <source>
        <strain evidence="9 10">CGMCC 1.6134</strain>
    </source>
</reference>
<keyword evidence="3" id="KW-1003">Cell membrane</keyword>
<accession>A0A1I4I227</accession>
<feature type="transmembrane region" description="Helical" evidence="8">
    <location>
        <begin position="118"/>
        <end position="139"/>
    </location>
</feature>
<evidence type="ECO:0000256" key="2">
    <source>
        <dbReference type="ARBA" id="ARBA00022448"/>
    </source>
</evidence>
<feature type="transmembrane region" description="Helical" evidence="8">
    <location>
        <begin position="211"/>
        <end position="229"/>
    </location>
</feature>
<keyword evidence="7 8" id="KW-0472">Membrane</keyword>
<feature type="transmembrane region" description="Helical" evidence="8">
    <location>
        <begin position="159"/>
        <end position="182"/>
    </location>
</feature>
<organism evidence="9 10">
    <name type="scientific">Salibacterium qingdaonense</name>
    <dbReference type="NCBI Taxonomy" id="266892"/>
    <lineage>
        <taxon>Bacteria</taxon>
        <taxon>Bacillati</taxon>
        <taxon>Bacillota</taxon>
        <taxon>Bacilli</taxon>
        <taxon>Bacillales</taxon>
        <taxon>Bacillaceae</taxon>
    </lineage>
</organism>
<dbReference type="CDD" id="cd06579">
    <property type="entry name" value="TM_PBP1_transp_AraH_like"/>
    <property type="match status" value="1"/>
</dbReference>
<dbReference type="InterPro" id="IPR001851">
    <property type="entry name" value="ABC_transp_permease"/>
</dbReference>
<dbReference type="Proteomes" id="UP000199668">
    <property type="component" value="Unassembled WGS sequence"/>
</dbReference>
<name>A0A1I4I227_9BACI</name>
<keyword evidence="6 8" id="KW-1133">Transmembrane helix</keyword>
<keyword evidence="10" id="KW-1185">Reference proteome</keyword>
<feature type="transmembrane region" description="Helical" evidence="8">
    <location>
        <begin position="12"/>
        <end position="33"/>
    </location>
</feature>
<dbReference type="PANTHER" id="PTHR32196:SF21">
    <property type="entry name" value="ABC TRANSPORTER PERMEASE PROTEIN YPHD-RELATED"/>
    <property type="match status" value="1"/>
</dbReference>
<evidence type="ECO:0000256" key="5">
    <source>
        <dbReference type="ARBA" id="ARBA00022692"/>
    </source>
</evidence>
<feature type="transmembrane region" description="Helical" evidence="8">
    <location>
        <begin position="292"/>
        <end position="311"/>
    </location>
</feature>
<feature type="transmembrane region" description="Helical" evidence="8">
    <location>
        <begin position="64"/>
        <end position="81"/>
    </location>
</feature>
<proteinExistence type="predicted"/>
<sequence length="329" mass="35158">MKFLLKQKEFSVLAIVVIISIILSFVSPVFLTVENWLDIIEGNAVIGILAIGMTLIIITSDIDVSVAALTTAVTVSIGYLFQFLPDSWISVVLIFLIAPLIGILLGSFNGLLVSKIKIPAIVVTLGTLNIFSGLVLYITNGNYINSTNFPDSFMAFSNIEIAGIPILIYLFALVAAGTWFILKYTLIGRSVLAIGGNAQSSVRVGINFEKVKMFVFSYMGFLAGIAAIAQTSYTSAIDPNGLAGLELTVIAAVVLGGANIHGGRGSIPGTLLGVLLLAIMQNGMILARIDTFWQNVVTGAIIVIAVSYDEINHRRNQEKLSNIDVKEAS</sequence>
<feature type="transmembrane region" description="Helical" evidence="8">
    <location>
        <begin position="241"/>
        <end position="260"/>
    </location>
</feature>
<dbReference type="STRING" id="266892.SAMN04488054_101171"/>
<dbReference type="GO" id="GO:0005886">
    <property type="term" value="C:plasma membrane"/>
    <property type="evidence" value="ECO:0007669"/>
    <property type="project" value="UniProtKB-SubCell"/>
</dbReference>